<comment type="caution">
    <text evidence="3">The sequence shown here is derived from an EMBL/GenBank/DDBJ whole genome shotgun (WGS) entry which is preliminary data.</text>
</comment>
<evidence type="ECO:0000313" key="4">
    <source>
        <dbReference type="Proteomes" id="UP000193498"/>
    </source>
</evidence>
<dbReference type="PRINTS" id="PR00753">
    <property type="entry name" value="ACCSYNTHASE"/>
</dbReference>
<dbReference type="GO" id="GO:0006520">
    <property type="term" value="P:amino acid metabolic process"/>
    <property type="evidence" value="ECO:0007669"/>
    <property type="project" value="TreeGrafter"/>
</dbReference>
<feature type="non-terminal residue" evidence="3">
    <location>
        <position position="395"/>
    </location>
</feature>
<organism evidence="3 4">
    <name type="scientific">Basidiobolus meristosporus CBS 931.73</name>
    <dbReference type="NCBI Taxonomy" id="1314790"/>
    <lineage>
        <taxon>Eukaryota</taxon>
        <taxon>Fungi</taxon>
        <taxon>Fungi incertae sedis</taxon>
        <taxon>Zoopagomycota</taxon>
        <taxon>Entomophthoromycotina</taxon>
        <taxon>Basidiobolomycetes</taxon>
        <taxon>Basidiobolales</taxon>
        <taxon>Basidiobolaceae</taxon>
        <taxon>Basidiobolus</taxon>
    </lineage>
</organism>
<dbReference type="PANTHER" id="PTHR43795:SF39">
    <property type="entry name" value="AMINOTRANSFERASE CLASS I_CLASSII DOMAIN-CONTAINING PROTEIN"/>
    <property type="match status" value="1"/>
</dbReference>
<dbReference type="InterPro" id="IPR015421">
    <property type="entry name" value="PyrdxlP-dep_Trfase_major"/>
</dbReference>
<evidence type="ECO:0000256" key="1">
    <source>
        <dbReference type="ARBA" id="ARBA00022898"/>
    </source>
</evidence>
<proteinExistence type="predicted"/>
<dbReference type="InterPro" id="IPR050478">
    <property type="entry name" value="Ethylene_sulfur-biosynth"/>
</dbReference>
<gene>
    <name evidence="3" type="ORF">K493DRAFT_132236</name>
</gene>
<dbReference type="GO" id="GO:0008483">
    <property type="term" value="F:transaminase activity"/>
    <property type="evidence" value="ECO:0007669"/>
    <property type="project" value="TreeGrafter"/>
</dbReference>
<dbReference type="OrthoDB" id="7042322at2759"/>
<feature type="non-terminal residue" evidence="3">
    <location>
        <position position="1"/>
    </location>
</feature>
<reference evidence="3 4" key="1">
    <citation type="submission" date="2016-07" db="EMBL/GenBank/DDBJ databases">
        <title>Pervasive Adenine N6-methylation of Active Genes in Fungi.</title>
        <authorList>
            <consortium name="DOE Joint Genome Institute"/>
            <person name="Mondo S.J."/>
            <person name="Dannebaum R.O."/>
            <person name="Kuo R.C."/>
            <person name="Labutti K."/>
            <person name="Haridas S."/>
            <person name="Kuo A."/>
            <person name="Salamov A."/>
            <person name="Ahrendt S.R."/>
            <person name="Lipzen A."/>
            <person name="Sullivan W."/>
            <person name="Andreopoulos W.B."/>
            <person name="Clum A."/>
            <person name="Lindquist E."/>
            <person name="Daum C."/>
            <person name="Ramamoorthy G.K."/>
            <person name="Gryganskyi A."/>
            <person name="Culley D."/>
            <person name="Magnuson J.K."/>
            <person name="James T.Y."/>
            <person name="O'Malley M.A."/>
            <person name="Stajich J.E."/>
            <person name="Spatafora J.W."/>
            <person name="Visel A."/>
            <person name="Grigoriev I.V."/>
        </authorList>
    </citation>
    <scope>NUCLEOTIDE SEQUENCE [LARGE SCALE GENOMIC DNA]</scope>
    <source>
        <strain evidence="3 4">CBS 931.73</strain>
    </source>
</reference>
<dbReference type="PANTHER" id="PTHR43795">
    <property type="entry name" value="BIFUNCTIONAL ASPARTATE AMINOTRANSFERASE AND GLUTAMATE/ASPARTATE-PREPHENATE AMINOTRANSFERASE-RELATED"/>
    <property type="match status" value="1"/>
</dbReference>
<keyword evidence="1" id="KW-0663">Pyridoxal phosphate</keyword>
<dbReference type="STRING" id="1314790.A0A1Y1YWB8"/>
<evidence type="ECO:0000313" key="3">
    <source>
        <dbReference type="EMBL" id="ORY02342.1"/>
    </source>
</evidence>
<dbReference type="SUPFAM" id="SSF53383">
    <property type="entry name" value="PLP-dependent transferases"/>
    <property type="match status" value="1"/>
</dbReference>
<dbReference type="InterPro" id="IPR015424">
    <property type="entry name" value="PyrdxlP-dep_Trfase"/>
</dbReference>
<dbReference type="Gene3D" id="3.90.1150.10">
    <property type="entry name" value="Aspartate Aminotransferase, domain 1"/>
    <property type="match status" value="1"/>
</dbReference>
<dbReference type="InParanoid" id="A0A1Y1YWB8"/>
<protein>
    <submittedName>
        <fullName evidence="3">PLP-dependent transferase</fullName>
    </submittedName>
</protein>
<dbReference type="Gene3D" id="3.40.640.10">
    <property type="entry name" value="Type I PLP-dependent aspartate aminotransferase-like (Major domain)"/>
    <property type="match status" value="1"/>
</dbReference>
<keyword evidence="4" id="KW-1185">Reference proteome</keyword>
<dbReference type="InterPro" id="IPR015422">
    <property type="entry name" value="PyrdxlP-dep_Trfase_small"/>
</dbReference>
<evidence type="ECO:0000259" key="2">
    <source>
        <dbReference type="Pfam" id="PF00155"/>
    </source>
</evidence>
<dbReference type="Pfam" id="PF00155">
    <property type="entry name" value="Aminotran_1_2"/>
    <property type="match status" value="1"/>
</dbReference>
<feature type="domain" description="Aminotransferase class I/classII large" evidence="2">
    <location>
        <begin position="12"/>
        <end position="385"/>
    </location>
</feature>
<dbReference type="EMBL" id="MCFE01000058">
    <property type="protein sequence ID" value="ORY02342.1"/>
    <property type="molecule type" value="Genomic_DNA"/>
</dbReference>
<dbReference type="CDD" id="cd00609">
    <property type="entry name" value="AAT_like"/>
    <property type="match status" value="1"/>
</dbReference>
<dbReference type="Proteomes" id="UP000193498">
    <property type="component" value="Unassembled WGS sequence"/>
</dbReference>
<sequence>DAYDAVENPSGIVNLGVAENSLMHDVLVKKLSTLVTFKKNLLSYGTYYGTEALRVGIANLFNRNLHPAKPFTSKHLTVHNGAGPALDQLTFALCDPGDGILMTTPYYGGFDFDLAAKAQAQIIPVELQETSPFELAHVAKLEAALNKARDQGVVVKAICICNPHNPLGACYPVEVLEELLRFANRNGLHVISDEIYALSVFNEDAGSSFRSVFSLPNLESLISPSSVHMVWSFSKDYCANGLRVGVVLSPYNPELIESLQSVALFTGISSTTDSLLTSLLREESWMDWFVEENKRRLLQSYQRLSGFCDEHSILYQPCSAGHFVWFDFRREVELLRLSGDTEDAEVLLWNAFISNGVYTAFGGAFHSEVPGYFRITFTVPWEILEIGLSRMFAVI</sequence>
<accession>A0A1Y1YWB8</accession>
<name>A0A1Y1YWB8_9FUNG</name>
<dbReference type="InterPro" id="IPR004839">
    <property type="entry name" value="Aminotransferase_I/II_large"/>
</dbReference>
<keyword evidence="3" id="KW-0808">Transferase</keyword>
<dbReference type="GO" id="GO:0030170">
    <property type="term" value="F:pyridoxal phosphate binding"/>
    <property type="evidence" value="ECO:0007669"/>
    <property type="project" value="InterPro"/>
</dbReference>
<dbReference type="AlphaFoldDB" id="A0A1Y1YWB8"/>